<gene>
    <name evidence="2" type="ORF">IAB70_06435</name>
</gene>
<reference evidence="2" key="2">
    <citation type="journal article" date="2021" name="PeerJ">
        <title>Extensive microbial diversity within the chicken gut microbiome revealed by metagenomics and culture.</title>
        <authorList>
            <person name="Gilroy R."/>
            <person name="Ravi A."/>
            <person name="Getino M."/>
            <person name="Pursley I."/>
            <person name="Horton D.L."/>
            <person name="Alikhan N.F."/>
            <person name="Baker D."/>
            <person name="Gharbi K."/>
            <person name="Hall N."/>
            <person name="Watson M."/>
            <person name="Adriaenssens E.M."/>
            <person name="Foster-Nyarko E."/>
            <person name="Jarju S."/>
            <person name="Secka A."/>
            <person name="Antonio M."/>
            <person name="Oren A."/>
            <person name="Chaudhuri R.R."/>
            <person name="La Ragione R."/>
            <person name="Hildebrand F."/>
            <person name="Pallen M.J."/>
        </authorList>
    </citation>
    <scope>NUCLEOTIDE SEQUENCE</scope>
    <source>
        <strain evidence="2">CHK195-15760</strain>
    </source>
</reference>
<dbReference type="InterPro" id="IPR016571">
    <property type="entry name" value="Spore_coat_assembly_CotJB"/>
</dbReference>
<proteinExistence type="predicted"/>
<feature type="domain" description="Protein CotJB" evidence="1">
    <location>
        <begin position="13"/>
        <end position="86"/>
    </location>
</feature>
<organism evidence="2 3">
    <name type="scientific">Candidatus Merdicola faecigallinarum</name>
    <dbReference type="NCBI Taxonomy" id="2840862"/>
    <lineage>
        <taxon>Bacteria</taxon>
        <taxon>Bacillati</taxon>
        <taxon>Bacillota</taxon>
        <taxon>Clostridia</taxon>
        <taxon>Candidatus Merdicola</taxon>
    </lineage>
</organism>
<keyword evidence="2" id="KW-0167">Capsid protein</keyword>
<protein>
    <submittedName>
        <fullName evidence="2">Spore coat protein CotJB</fullName>
    </submittedName>
</protein>
<name>A0A9D1M226_9FIRM</name>
<dbReference type="PIRSF" id="PIRSF010606">
    <property type="entry name" value="Spore_coat_CotJB"/>
    <property type="match status" value="1"/>
</dbReference>
<comment type="caution">
    <text evidence="2">The sequence shown here is derived from an EMBL/GenBank/DDBJ whole genome shotgun (WGS) entry which is preliminary data.</text>
</comment>
<dbReference type="EMBL" id="DVNH01000048">
    <property type="protein sequence ID" value="HIU52229.1"/>
    <property type="molecule type" value="Genomic_DNA"/>
</dbReference>
<evidence type="ECO:0000259" key="1">
    <source>
        <dbReference type="Pfam" id="PF12652"/>
    </source>
</evidence>
<accession>A0A9D1M226</accession>
<dbReference type="AlphaFoldDB" id="A0A9D1M226"/>
<dbReference type="InterPro" id="IPR024207">
    <property type="entry name" value="CotJB_dom"/>
</dbReference>
<dbReference type="Proteomes" id="UP000824093">
    <property type="component" value="Unassembled WGS sequence"/>
</dbReference>
<sequence length="90" mass="11191">MEKEKTERDCRREEMMMQIRELDFAIVELGLYLDTHPDDQKALCLHREYAKKLKDLKDKYQKVYGPLTIHYPCNKWRWLEEPWPWERGNY</sequence>
<evidence type="ECO:0000313" key="2">
    <source>
        <dbReference type="EMBL" id="HIU52229.1"/>
    </source>
</evidence>
<dbReference type="Pfam" id="PF12652">
    <property type="entry name" value="CotJB"/>
    <property type="match status" value="1"/>
</dbReference>
<keyword evidence="2" id="KW-0946">Virion</keyword>
<reference evidence="2" key="1">
    <citation type="submission" date="2020-10" db="EMBL/GenBank/DDBJ databases">
        <authorList>
            <person name="Gilroy R."/>
        </authorList>
    </citation>
    <scope>NUCLEOTIDE SEQUENCE</scope>
    <source>
        <strain evidence="2">CHK195-15760</strain>
    </source>
</reference>
<evidence type="ECO:0000313" key="3">
    <source>
        <dbReference type="Proteomes" id="UP000824093"/>
    </source>
</evidence>